<dbReference type="Proteomes" id="UP000054107">
    <property type="component" value="Unassembled WGS sequence"/>
</dbReference>
<dbReference type="SUPFAM" id="SSF50044">
    <property type="entry name" value="SH3-domain"/>
    <property type="match status" value="1"/>
</dbReference>
<feature type="compositionally biased region" description="Basic and acidic residues" evidence="7">
    <location>
        <begin position="368"/>
        <end position="378"/>
    </location>
</feature>
<evidence type="ECO:0000256" key="2">
    <source>
        <dbReference type="ARBA" id="ARBA00022443"/>
    </source>
</evidence>
<dbReference type="STRING" id="35722.A0A0B7N908"/>
<dbReference type="PANTHER" id="PTHR14167:SF81">
    <property type="entry name" value="ENDOPHILIN-A"/>
    <property type="match status" value="1"/>
</dbReference>
<feature type="coiled-coil region" evidence="6">
    <location>
        <begin position="119"/>
        <end position="177"/>
    </location>
</feature>
<proteinExistence type="predicted"/>
<dbReference type="SUPFAM" id="SSF103657">
    <property type="entry name" value="BAR/IMD domain-like"/>
    <property type="match status" value="1"/>
</dbReference>
<evidence type="ECO:0008006" key="12">
    <source>
        <dbReference type="Google" id="ProtNLM"/>
    </source>
</evidence>
<feature type="region of interest" description="Disordered" evidence="7">
    <location>
        <begin position="287"/>
        <end position="318"/>
    </location>
</feature>
<evidence type="ECO:0000256" key="6">
    <source>
        <dbReference type="SAM" id="Coils"/>
    </source>
</evidence>
<dbReference type="InterPro" id="IPR001452">
    <property type="entry name" value="SH3_domain"/>
</dbReference>
<evidence type="ECO:0000256" key="1">
    <source>
        <dbReference type="ARBA" id="ARBA00004170"/>
    </source>
</evidence>
<dbReference type="SMART" id="SM00326">
    <property type="entry name" value="SH3"/>
    <property type="match status" value="1"/>
</dbReference>
<dbReference type="PANTHER" id="PTHR14167">
    <property type="entry name" value="SH3 DOMAIN-CONTAINING"/>
    <property type="match status" value="1"/>
</dbReference>
<reference evidence="10 11" key="1">
    <citation type="submission" date="2014-09" db="EMBL/GenBank/DDBJ databases">
        <authorList>
            <person name="Ellenberger Sabrina"/>
        </authorList>
    </citation>
    <scope>NUCLEOTIDE SEQUENCE [LARGE SCALE GENOMIC DNA]</scope>
    <source>
        <strain evidence="10 11">CBS 412.66</strain>
    </source>
</reference>
<comment type="subcellular location">
    <subcellularLocation>
        <location evidence="1">Membrane</location>
        <topology evidence="1">Peripheral membrane protein</topology>
    </subcellularLocation>
</comment>
<gene>
    <name evidence="10" type="primary">PARPA_05300.1 scaffold 16736</name>
</gene>
<name>A0A0B7N908_9FUNG</name>
<evidence type="ECO:0000259" key="9">
    <source>
        <dbReference type="PROSITE" id="PS51021"/>
    </source>
</evidence>
<feature type="domain" description="SH3" evidence="8">
    <location>
        <begin position="298"/>
        <end position="358"/>
    </location>
</feature>
<feature type="region of interest" description="Disordered" evidence="7">
    <location>
        <begin position="248"/>
        <end position="271"/>
    </location>
</feature>
<keyword evidence="4" id="KW-0472">Membrane</keyword>
<organism evidence="10 11">
    <name type="scientific">Parasitella parasitica</name>
    <dbReference type="NCBI Taxonomy" id="35722"/>
    <lineage>
        <taxon>Eukaryota</taxon>
        <taxon>Fungi</taxon>
        <taxon>Fungi incertae sedis</taxon>
        <taxon>Mucoromycota</taxon>
        <taxon>Mucoromycotina</taxon>
        <taxon>Mucoromycetes</taxon>
        <taxon>Mucorales</taxon>
        <taxon>Mucorineae</taxon>
        <taxon>Mucoraceae</taxon>
        <taxon>Parasitella</taxon>
    </lineage>
</organism>
<feature type="compositionally biased region" description="Polar residues" evidence="7">
    <location>
        <begin position="413"/>
        <end position="426"/>
    </location>
</feature>
<dbReference type="InterPro" id="IPR036028">
    <property type="entry name" value="SH3-like_dom_sf"/>
</dbReference>
<feature type="compositionally biased region" description="Polar residues" evidence="7">
    <location>
        <begin position="476"/>
        <end position="490"/>
    </location>
</feature>
<dbReference type="Pfam" id="PF00018">
    <property type="entry name" value="SH3_1"/>
    <property type="match status" value="1"/>
</dbReference>
<dbReference type="GO" id="GO:0005737">
    <property type="term" value="C:cytoplasm"/>
    <property type="evidence" value="ECO:0007669"/>
    <property type="project" value="InterPro"/>
</dbReference>
<protein>
    <recommendedName>
        <fullName evidence="12">SH3 domain-containing protein</fullName>
    </recommendedName>
</protein>
<evidence type="ECO:0000256" key="4">
    <source>
        <dbReference type="ARBA" id="ARBA00023136"/>
    </source>
</evidence>
<feature type="region of interest" description="Disordered" evidence="7">
    <location>
        <begin position="402"/>
        <end position="534"/>
    </location>
</feature>
<keyword evidence="2 5" id="KW-0728">SH3 domain</keyword>
<evidence type="ECO:0000313" key="10">
    <source>
        <dbReference type="EMBL" id="CEP11464.1"/>
    </source>
</evidence>
<evidence type="ECO:0000256" key="7">
    <source>
        <dbReference type="SAM" id="MobiDB-lite"/>
    </source>
</evidence>
<dbReference type="InterPro" id="IPR050384">
    <property type="entry name" value="Endophilin_SH3RF"/>
</dbReference>
<dbReference type="PRINTS" id="PR00452">
    <property type="entry name" value="SH3DOMAIN"/>
</dbReference>
<dbReference type="AlphaFoldDB" id="A0A0B7N908"/>
<dbReference type="PROSITE" id="PS50002">
    <property type="entry name" value="SH3"/>
    <property type="match status" value="1"/>
</dbReference>
<sequence length="566" mass="63775">MIKNLGKFRQWTGEKFGGAKVTLQTEDFQRLEQETEHRREGYEKVVEALYCVESYLLKKKPSPEDGRTKAMPLESLGSCLMHYGTVFPEDSALGQTETRIAALQEALANDIRMSYMTTLENGLQEYKEYDSLRKKLESRRLDYDSKINRLNKAKKEKPELEQEMQASRIKYEDTEHDLIQKMAYLQEFENEHRDALFDMIEAQSAYHTQARELLESLKKNWGEGANPDPNDILGKVIVRKSSEESYHSISTDNISSHHRNQQSSIKMSRNNSADTFASSAMSFHNSSDLVDHPLPKHVPPPLPQSSVDTKNGQNGDEISFKTGDVIEVIDEIDVGWWLGEIHQKRGIFPVNYTEEYDPQTQPLPPIPRRHDTPVLDNERPPLEQLQLPKQQQCSLPELNTTTHSVANPRALDTSCNSPTINEHGANSSPSTVRRPPPPPVTTSSPAVTTLRSASLSRKRSTAIRPPPPPPPATVRPNHSTEYVPSTTSSPVIMGSPNEFVEEPLPIAPSTALPPSPSPSQSLHESHQKISPPPTLDKSCCNECECHEFIENVFKTGYCNNCFHKHK</sequence>
<evidence type="ECO:0000256" key="5">
    <source>
        <dbReference type="PROSITE-ProRule" id="PRU00192"/>
    </source>
</evidence>
<dbReference type="InterPro" id="IPR027267">
    <property type="entry name" value="AH/BAR_dom_sf"/>
</dbReference>
<feature type="compositionally biased region" description="Polar residues" evidence="7">
    <location>
        <begin position="304"/>
        <end position="316"/>
    </location>
</feature>
<dbReference type="InterPro" id="IPR004148">
    <property type="entry name" value="BAR_dom"/>
</dbReference>
<feature type="compositionally biased region" description="Polar residues" evidence="7">
    <location>
        <begin position="261"/>
        <end position="271"/>
    </location>
</feature>
<accession>A0A0B7N908</accession>
<keyword evidence="3 6" id="KW-0175">Coiled coil</keyword>
<dbReference type="Gene3D" id="2.30.30.40">
    <property type="entry name" value="SH3 Domains"/>
    <property type="match status" value="1"/>
</dbReference>
<dbReference type="Gene3D" id="1.20.1270.60">
    <property type="entry name" value="Arfaptin homology (AH) domain/BAR domain"/>
    <property type="match status" value="1"/>
</dbReference>
<feature type="region of interest" description="Disordered" evidence="7">
    <location>
        <begin position="356"/>
        <end position="378"/>
    </location>
</feature>
<dbReference type="EMBL" id="LN726131">
    <property type="protein sequence ID" value="CEP11464.1"/>
    <property type="molecule type" value="Genomic_DNA"/>
</dbReference>
<evidence type="ECO:0000313" key="11">
    <source>
        <dbReference type="Proteomes" id="UP000054107"/>
    </source>
</evidence>
<dbReference type="PROSITE" id="PS51021">
    <property type="entry name" value="BAR"/>
    <property type="match status" value="1"/>
</dbReference>
<feature type="compositionally biased region" description="Pro residues" evidence="7">
    <location>
        <begin position="464"/>
        <end position="473"/>
    </location>
</feature>
<evidence type="ECO:0000259" key="8">
    <source>
        <dbReference type="PROSITE" id="PS50002"/>
    </source>
</evidence>
<keyword evidence="11" id="KW-1185">Reference proteome</keyword>
<dbReference type="Pfam" id="PF03114">
    <property type="entry name" value="BAR"/>
    <property type="match status" value="1"/>
</dbReference>
<evidence type="ECO:0000256" key="3">
    <source>
        <dbReference type="ARBA" id="ARBA00023054"/>
    </source>
</evidence>
<dbReference type="OrthoDB" id="14167at2759"/>
<feature type="domain" description="BAR" evidence="9">
    <location>
        <begin position="13"/>
        <end position="230"/>
    </location>
</feature>
<dbReference type="SMART" id="SM00721">
    <property type="entry name" value="BAR"/>
    <property type="match status" value="1"/>
</dbReference>